<evidence type="ECO:0000313" key="17">
    <source>
        <dbReference type="Proteomes" id="UP001360560"/>
    </source>
</evidence>
<dbReference type="GO" id="GO:0006508">
    <property type="term" value="P:proteolysis"/>
    <property type="evidence" value="ECO:0007669"/>
    <property type="project" value="UniProtKB-KW"/>
</dbReference>
<name>A0AAV5QJG4_9ASCO</name>
<dbReference type="PRINTS" id="PR00724">
    <property type="entry name" value="CRBOXYPTASEC"/>
</dbReference>
<comment type="caution">
    <text evidence="16">The sequence shown here is derived from an EMBL/GenBank/DDBJ whole genome shotgun (WGS) entry which is preliminary data.</text>
</comment>
<accession>A0AAV5QJG4</accession>
<keyword evidence="17" id="KW-1185">Reference proteome</keyword>
<keyword evidence="11" id="KW-0333">Golgi apparatus</keyword>
<evidence type="ECO:0000256" key="5">
    <source>
        <dbReference type="ARBA" id="ARBA00022670"/>
    </source>
</evidence>
<dbReference type="AlphaFoldDB" id="A0AAV5QJG4"/>
<dbReference type="Pfam" id="PF00450">
    <property type="entry name" value="Peptidase_S10"/>
    <property type="match status" value="1"/>
</dbReference>
<keyword evidence="12 15" id="KW-0472">Membrane</keyword>
<dbReference type="InterPro" id="IPR018202">
    <property type="entry name" value="Ser_caboxypep_ser_AS"/>
</dbReference>
<keyword evidence="8 14" id="KW-0732">Signal</keyword>
<evidence type="ECO:0000256" key="11">
    <source>
        <dbReference type="ARBA" id="ARBA00023034"/>
    </source>
</evidence>
<dbReference type="GeneID" id="90072848"/>
<dbReference type="InterPro" id="IPR029058">
    <property type="entry name" value="AB_hydrolase_fold"/>
</dbReference>
<dbReference type="EMBL" id="BTFZ01000004">
    <property type="protein sequence ID" value="GMM34869.1"/>
    <property type="molecule type" value="Genomic_DNA"/>
</dbReference>
<keyword evidence="13" id="KW-0325">Glycoprotein</keyword>
<evidence type="ECO:0000313" key="16">
    <source>
        <dbReference type="EMBL" id="GMM34869.1"/>
    </source>
</evidence>
<reference evidence="16 17" key="1">
    <citation type="journal article" date="2023" name="Elife">
        <title>Identification of key yeast species and microbe-microbe interactions impacting larval growth of Drosophila in the wild.</title>
        <authorList>
            <person name="Mure A."/>
            <person name="Sugiura Y."/>
            <person name="Maeda R."/>
            <person name="Honda K."/>
            <person name="Sakurai N."/>
            <person name="Takahashi Y."/>
            <person name="Watada M."/>
            <person name="Katoh T."/>
            <person name="Gotoh A."/>
            <person name="Gotoh Y."/>
            <person name="Taniguchi I."/>
            <person name="Nakamura K."/>
            <person name="Hayashi T."/>
            <person name="Katayama T."/>
            <person name="Uemura T."/>
            <person name="Hattori Y."/>
        </authorList>
    </citation>
    <scope>NUCLEOTIDE SEQUENCE [LARGE SCALE GENOMIC DNA]</scope>
    <source>
        <strain evidence="16 17">SC-9</strain>
    </source>
</reference>
<evidence type="ECO:0000256" key="1">
    <source>
        <dbReference type="ARBA" id="ARBA00001003"/>
    </source>
</evidence>
<feature type="transmembrane region" description="Helical" evidence="15">
    <location>
        <begin position="517"/>
        <end position="539"/>
    </location>
</feature>
<dbReference type="PANTHER" id="PTHR11802:SF190">
    <property type="entry name" value="PHEROMONE-PROCESSING CARBOXYPEPTIDASE KEX1"/>
    <property type="match status" value="1"/>
</dbReference>
<evidence type="ECO:0000256" key="13">
    <source>
        <dbReference type="ARBA" id="ARBA00023180"/>
    </source>
</evidence>
<keyword evidence="6 15" id="KW-0812">Transmembrane</keyword>
<feature type="signal peptide" evidence="14">
    <location>
        <begin position="1"/>
        <end position="16"/>
    </location>
</feature>
<comment type="similarity">
    <text evidence="3 14">Belongs to the peptidase S10 family.</text>
</comment>
<keyword evidence="4 14" id="KW-0121">Carboxypeptidase</keyword>
<dbReference type="RefSeq" id="XP_064851869.1">
    <property type="nucleotide sequence ID" value="XM_064995797.1"/>
</dbReference>
<comment type="catalytic activity">
    <reaction evidence="1">
        <text>Preferential release of a C-terminal arginine or lysine residue.</text>
        <dbReference type="EC" id="3.4.16.6"/>
    </reaction>
</comment>
<evidence type="ECO:0000256" key="12">
    <source>
        <dbReference type="ARBA" id="ARBA00023136"/>
    </source>
</evidence>
<evidence type="ECO:0000256" key="2">
    <source>
        <dbReference type="ARBA" id="ARBA00004393"/>
    </source>
</evidence>
<dbReference type="SUPFAM" id="SSF53474">
    <property type="entry name" value="alpha/beta-Hydrolases"/>
    <property type="match status" value="1"/>
</dbReference>
<evidence type="ECO:0000256" key="9">
    <source>
        <dbReference type="ARBA" id="ARBA00022801"/>
    </source>
</evidence>
<keyword evidence="9 14" id="KW-0378">Hydrolase</keyword>
<evidence type="ECO:0000256" key="7">
    <source>
        <dbReference type="ARBA" id="ARBA00022703"/>
    </source>
</evidence>
<evidence type="ECO:0000256" key="15">
    <source>
        <dbReference type="SAM" id="Phobius"/>
    </source>
</evidence>
<evidence type="ECO:0000256" key="3">
    <source>
        <dbReference type="ARBA" id="ARBA00009431"/>
    </source>
</evidence>
<dbReference type="GO" id="GO:0005802">
    <property type="term" value="C:trans-Golgi network"/>
    <property type="evidence" value="ECO:0007669"/>
    <property type="project" value="TreeGrafter"/>
</dbReference>
<proteinExistence type="inferred from homology"/>
<gene>
    <name evidence="16" type="ORF">DASC09_021940</name>
</gene>
<dbReference type="InterPro" id="IPR001563">
    <property type="entry name" value="Peptidase_S10"/>
</dbReference>
<evidence type="ECO:0000256" key="14">
    <source>
        <dbReference type="RuleBase" id="RU361156"/>
    </source>
</evidence>
<dbReference type="Proteomes" id="UP001360560">
    <property type="component" value="Unassembled WGS sequence"/>
</dbReference>
<keyword evidence="5 14" id="KW-0645">Protease</keyword>
<evidence type="ECO:0000256" key="10">
    <source>
        <dbReference type="ARBA" id="ARBA00022989"/>
    </source>
</evidence>
<feature type="chain" id="PRO_5043097322" description="Carboxypeptidase" evidence="14">
    <location>
        <begin position="17"/>
        <end position="553"/>
    </location>
</feature>
<protein>
    <recommendedName>
        <fullName evidence="14">Carboxypeptidase</fullName>
        <ecNumber evidence="14">3.4.16.-</ecNumber>
    </recommendedName>
</protein>
<evidence type="ECO:0000256" key="4">
    <source>
        <dbReference type="ARBA" id="ARBA00022645"/>
    </source>
</evidence>
<comment type="subcellular location">
    <subcellularLocation>
        <location evidence="2">Golgi apparatus</location>
        <location evidence="2">trans-Golgi network membrane</location>
        <topology evidence="2">Single-pass type I membrane protein</topology>
    </subcellularLocation>
</comment>
<dbReference type="GO" id="GO:0004185">
    <property type="term" value="F:serine-type carboxypeptidase activity"/>
    <property type="evidence" value="ECO:0007669"/>
    <property type="project" value="UniProtKB-UniRule"/>
</dbReference>
<dbReference type="GO" id="GO:0006915">
    <property type="term" value="P:apoptotic process"/>
    <property type="evidence" value="ECO:0007669"/>
    <property type="project" value="UniProtKB-KW"/>
</dbReference>
<dbReference type="Gene3D" id="3.40.50.1820">
    <property type="entry name" value="alpha/beta hydrolase"/>
    <property type="match status" value="1"/>
</dbReference>
<organism evidence="16 17">
    <name type="scientific">Saccharomycopsis crataegensis</name>
    <dbReference type="NCBI Taxonomy" id="43959"/>
    <lineage>
        <taxon>Eukaryota</taxon>
        <taxon>Fungi</taxon>
        <taxon>Dikarya</taxon>
        <taxon>Ascomycota</taxon>
        <taxon>Saccharomycotina</taxon>
        <taxon>Saccharomycetes</taxon>
        <taxon>Saccharomycopsidaceae</taxon>
        <taxon>Saccharomycopsis</taxon>
    </lineage>
</organism>
<dbReference type="EC" id="3.4.16.-" evidence="14"/>
<keyword evidence="10 15" id="KW-1133">Transmembrane helix</keyword>
<dbReference type="PROSITE" id="PS00131">
    <property type="entry name" value="CARBOXYPEPT_SER_SER"/>
    <property type="match status" value="1"/>
</dbReference>
<keyword evidence="7" id="KW-0053">Apoptosis</keyword>
<dbReference type="PANTHER" id="PTHR11802">
    <property type="entry name" value="SERINE PROTEASE FAMILY S10 SERINE CARBOXYPEPTIDASE"/>
    <property type="match status" value="1"/>
</dbReference>
<sequence length="553" mass="62138">MLILQILFLLSIGALGSPSFYTINSQAADKYRVDTLPGIDGISNENQPTMYAGQLDISTEDSSKIFFWLFQSRAVKHDKLVIWLNGGPGCSSMDGALMEVGPFRVLPDGQLEYNEGTWLHDADLLFIDQPKGTGLSTTNGTYAADLNQATSDFWNFYSNFVEIFDYYSDKEIYLAGESYAGQYIPYFAHGILENNAHLAKVMEMNYMVNDLKIQPSTNEDIDLKIPEILISNKSVNLQGLLIGNGYIYPDVQALSYIPFALSKGLLNSSDSTQLNTVYKPHLACESVLRKPSNETVFTFSHPICTDEILDQLLNVTRQSSNDSYTCHNMYDYTLQSPYPSCGMEWPFDLPQVTSWLQNDTVLQHLNIESETSWSECDGNVSSSLVNFNTTPSYFFLESLLDKIPIVLFNGGNDIICNHLGVENITDSLKWGNQTGWSSSTKYFSMMLNGENFGQVKSERNLTLMEIYNSSHMVPYDHSYSSRSVLNYLFGNYKNATTGEGNVIQFPNLNSEYSLGKFSTGFLVVICVCLVVSWAVILFSKFTNKSDYLRIDDE</sequence>
<evidence type="ECO:0000256" key="8">
    <source>
        <dbReference type="ARBA" id="ARBA00022729"/>
    </source>
</evidence>
<evidence type="ECO:0000256" key="6">
    <source>
        <dbReference type="ARBA" id="ARBA00022692"/>
    </source>
</evidence>